<keyword evidence="3" id="KW-1185">Reference proteome</keyword>
<sequence>MDTNRFKSSHDFSNVQKNLQNNPGYHAESYSQQVKDCLSEMKKKDQEATKQGFMSHAQKSAKEVWEEIQEMASEAWDQQRRHLDEEK</sequence>
<gene>
    <name evidence="2" type="ORF">C1631_005350</name>
</gene>
<evidence type="ECO:0000256" key="1">
    <source>
        <dbReference type="SAM" id="MobiDB-lite"/>
    </source>
</evidence>
<dbReference type="AlphaFoldDB" id="A0A316XKU2"/>
<dbReference type="RefSeq" id="WP_103249239.1">
    <property type="nucleotide sequence ID" value="NZ_PPED02000001.1"/>
</dbReference>
<evidence type="ECO:0000313" key="3">
    <source>
        <dbReference type="Proteomes" id="UP000236594"/>
    </source>
</evidence>
<accession>A0A316XKU2</accession>
<name>A0A316XKU2_9FLAO</name>
<organism evidence="2 3">
    <name type="scientific">Chryseobacterium phosphatilyticum</name>
    <dbReference type="NCBI Taxonomy" id="475075"/>
    <lineage>
        <taxon>Bacteria</taxon>
        <taxon>Pseudomonadati</taxon>
        <taxon>Bacteroidota</taxon>
        <taxon>Flavobacteriia</taxon>
        <taxon>Flavobacteriales</taxon>
        <taxon>Weeksellaceae</taxon>
        <taxon>Chryseobacterium group</taxon>
        <taxon>Chryseobacterium</taxon>
    </lineage>
</organism>
<dbReference type="Proteomes" id="UP000236594">
    <property type="component" value="Unassembled WGS sequence"/>
</dbReference>
<protein>
    <submittedName>
        <fullName evidence="2">Prevent-host-death protein</fullName>
    </submittedName>
</protein>
<reference evidence="2 3" key="1">
    <citation type="submission" date="2018-04" db="EMBL/GenBank/DDBJ databases">
        <title>Draft Genome Sequence of Phosphate-Solubilizing Chryseobacterium sp. ISE14 that is a Biocontrol and Plant Growth-Promoting Rhizobacterium Isolated from Cucumber.</title>
        <authorList>
            <person name="Jeong J.-J."/>
            <person name="Sang M.K."/>
            <person name="Choi I.-G."/>
            <person name="Kim K.D."/>
        </authorList>
    </citation>
    <scope>NUCLEOTIDE SEQUENCE [LARGE SCALE GENOMIC DNA]</scope>
    <source>
        <strain evidence="2 3">ISE14</strain>
    </source>
</reference>
<proteinExistence type="predicted"/>
<comment type="caution">
    <text evidence="2">The sequence shown here is derived from an EMBL/GenBank/DDBJ whole genome shotgun (WGS) entry which is preliminary data.</text>
</comment>
<dbReference type="OrthoDB" id="1270386at2"/>
<feature type="compositionally biased region" description="Basic and acidic residues" evidence="1">
    <location>
        <begin position="1"/>
        <end position="10"/>
    </location>
</feature>
<feature type="compositionally biased region" description="Polar residues" evidence="1">
    <location>
        <begin position="11"/>
        <end position="34"/>
    </location>
</feature>
<evidence type="ECO:0000313" key="2">
    <source>
        <dbReference type="EMBL" id="PWN72038.1"/>
    </source>
</evidence>
<feature type="region of interest" description="Disordered" evidence="1">
    <location>
        <begin position="1"/>
        <end position="34"/>
    </location>
</feature>
<dbReference type="EMBL" id="PPED02000001">
    <property type="protein sequence ID" value="PWN72038.1"/>
    <property type="molecule type" value="Genomic_DNA"/>
</dbReference>